<proteinExistence type="predicted"/>
<evidence type="ECO:0000313" key="3">
    <source>
        <dbReference type="Proteomes" id="UP001409585"/>
    </source>
</evidence>
<evidence type="ECO:0000313" key="2">
    <source>
        <dbReference type="EMBL" id="GAA4949635.1"/>
    </source>
</evidence>
<dbReference type="Pfam" id="PF04463">
    <property type="entry name" value="2-thiour_desulf"/>
    <property type="match status" value="1"/>
</dbReference>
<dbReference type="Proteomes" id="UP001409585">
    <property type="component" value="Unassembled WGS sequence"/>
</dbReference>
<gene>
    <name evidence="2" type="ORF">GCM10025791_32350</name>
</gene>
<evidence type="ECO:0000259" key="1">
    <source>
        <dbReference type="Pfam" id="PF08349"/>
    </source>
</evidence>
<dbReference type="RefSeq" id="WP_345424632.1">
    <property type="nucleotide sequence ID" value="NZ_AP031496.1"/>
</dbReference>
<name>A0AAV3U5W6_9ALTE</name>
<keyword evidence="3" id="KW-1185">Reference proteome</keyword>
<comment type="caution">
    <text evidence="2">The sequence shown here is derived from an EMBL/GenBank/DDBJ whole genome shotgun (WGS) entry which is preliminary data.</text>
</comment>
<dbReference type="InterPro" id="IPR007553">
    <property type="entry name" value="2-thiour_desulf"/>
</dbReference>
<dbReference type="PANTHER" id="PTHR30087">
    <property type="entry name" value="INNER MEMBRANE PROTEIN"/>
    <property type="match status" value="1"/>
</dbReference>
<dbReference type="PANTHER" id="PTHR30087:SF0">
    <property type="entry name" value="INNER MEMBRANE PROTEIN"/>
    <property type="match status" value="1"/>
</dbReference>
<protein>
    <submittedName>
        <fullName evidence="2">DUF523 and DUF1722 domain-containing protein</fullName>
    </submittedName>
</protein>
<reference evidence="3" key="1">
    <citation type="journal article" date="2019" name="Int. J. Syst. Evol. Microbiol.">
        <title>The Global Catalogue of Microorganisms (GCM) 10K type strain sequencing project: providing services to taxonomists for standard genome sequencing and annotation.</title>
        <authorList>
            <consortium name="The Broad Institute Genomics Platform"/>
            <consortium name="The Broad Institute Genome Sequencing Center for Infectious Disease"/>
            <person name="Wu L."/>
            <person name="Ma J."/>
        </authorList>
    </citation>
    <scope>NUCLEOTIDE SEQUENCE [LARGE SCALE GENOMIC DNA]</scope>
    <source>
        <strain evidence="3">JCM 19134</strain>
    </source>
</reference>
<dbReference type="Pfam" id="PF08349">
    <property type="entry name" value="DUF1722"/>
    <property type="match status" value="1"/>
</dbReference>
<dbReference type="InterPro" id="IPR013560">
    <property type="entry name" value="DUF1722"/>
</dbReference>
<sequence length="327" mass="36807">MPYTNHPNSIPVGISACVLGESVRYNGGHKRSRFCTDVLSDIFAFKPYCPEVAIGLGVPRPTIRLVGDPKNPRVVGSDDPSLDVTDKMVAYSEKTAQTLGDLCGYIFIKNSPSCGAFKMKVYNDDPESKSYGYPREEPGRGVFAAAVMDHNPLLPVEEEGRLNDPPLRENFILRVFALYYWRHTVASQLTAGALVDFHSRYKYTLMAHSQKGYKALGQIVANHDKRAIADVAEDYIALFMATLSKPATRKNHCNTLHHIIGYLKRTVEGEVRRDLIDVVDQYRKGVVHLSVPVTLIKHYVDRYGNDYIRSQIYLDPYPLELGLRNQI</sequence>
<organism evidence="2 3">
    <name type="scientific">Halioxenophilus aromaticivorans</name>
    <dbReference type="NCBI Taxonomy" id="1306992"/>
    <lineage>
        <taxon>Bacteria</taxon>
        <taxon>Pseudomonadati</taxon>
        <taxon>Pseudomonadota</taxon>
        <taxon>Gammaproteobacteria</taxon>
        <taxon>Alteromonadales</taxon>
        <taxon>Alteromonadaceae</taxon>
        <taxon>Halioxenophilus</taxon>
    </lineage>
</organism>
<dbReference type="PIRSF" id="PIRSF037004">
    <property type="entry name" value="UCP037004"/>
    <property type="match status" value="1"/>
</dbReference>
<accession>A0AAV3U5W6</accession>
<dbReference type="InterPro" id="IPR017087">
    <property type="entry name" value="UCP037004"/>
</dbReference>
<feature type="domain" description="DUF1722" evidence="1">
    <location>
        <begin position="202"/>
        <end position="318"/>
    </location>
</feature>
<dbReference type="AlphaFoldDB" id="A0AAV3U5W6"/>
<dbReference type="EMBL" id="BAABLX010000028">
    <property type="protein sequence ID" value="GAA4949635.1"/>
    <property type="molecule type" value="Genomic_DNA"/>
</dbReference>